<reference evidence="2" key="2">
    <citation type="submission" date="2015-07" db="EMBL/GenBank/DDBJ databases">
        <authorList>
            <person name="Welte C."/>
            <person name="de Graaf R."/>
            <person name="van den Bosch T.J.M."/>
            <person name="Op den Camp H."/>
            <person name="van Dam N."/>
            <person name="Jetten M."/>
        </authorList>
    </citation>
    <scope>NUCLEOTIDE SEQUENCE</scope>
    <source>
        <plasmid evidence="2">Drgb3</plasmid>
    </source>
</reference>
<dbReference type="Pfam" id="PF06952">
    <property type="entry name" value="PsiA"/>
    <property type="match status" value="1"/>
</dbReference>
<name>A0A0N9NRX2_PECCA</name>
<accession>A0A0N9NRX2</accession>
<protein>
    <submittedName>
        <fullName evidence="2">PsiA plasmid SOS inhibition protein A</fullName>
    </submittedName>
</protein>
<feature type="coiled-coil region" evidence="1">
    <location>
        <begin position="128"/>
        <end position="155"/>
    </location>
</feature>
<dbReference type="InterPro" id="IPR009713">
    <property type="entry name" value="Uncharacterised_PsiA"/>
</dbReference>
<dbReference type="EMBL" id="KT351734">
    <property type="protein sequence ID" value="ALG88560.1"/>
    <property type="molecule type" value="Genomic_DNA"/>
</dbReference>
<proteinExistence type="predicted"/>
<geneLocation type="plasmid" evidence="2">
    <name>Drgb3</name>
</geneLocation>
<evidence type="ECO:0000256" key="1">
    <source>
        <dbReference type="SAM" id="Coils"/>
    </source>
</evidence>
<organism evidence="2">
    <name type="scientific">Pectobacterium carotovorum</name>
    <name type="common">Erwinia carotovora</name>
    <dbReference type="NCBI Taxonomy" id="554"/>
    <lineage>
        <taxon>Bacteria</taxon>
        <taxon>Pseudomonadati</taxon>
        <taxon>Pseudomonadota</taxon>
        <taxon>Gammaproteobacteria</taxon>
        <taxon>Enterobacterales</taxon>
        <taxon>Pectobacteriaceae</taxon>
        <taxon>Pectobacterium</taxon>
    </lineage>
</organism>
<keyword evidence="1" id="KW-0175">Coiled coil</keyword>
<dbReference type="AlphaFoldDB" id="A0A0N9NRX2"/>
<sequence length="240" mass="28326">MIPNHLALVPVNAYQRAAMQAINTVDEKVQRGRRLGQYPYARELLRELYGSDRKITVADVHKAAGRYDLQGRNNASRDDFIRALDTLIASHGEVCPLPLSTDHGHLYFPEVRYRLRERHNRKYDLKVARKLSNEARERQQKRRRYQTQVAQAEIELAFVTPAQLRTWYKRQERQGIDDDNLMLMVQAWGQRFINLRSEPFYWGQPLWSIVKDIHTELDSRSTIELWLDELMVPNKLEART</sequence>
<reference evidence="2" key="1">
    <citation type="journal article" date="2015" name="Environ. Microbiol.">
        <title>Plasmids from the gut microbiome of cabbage root fly larvae encode SaxA that catalyses the conversion of the plant toxin 2-phenylethyl isothiocyanate.</title>
        <authorList>
            <person name="Welte C.U."/>
            <person name="de Graaf R.M."/>
            <person name="van den Bosch T.J."/>
            <person name="Op den Camp H.J."/>
            <person name="van Dam N.M."/>
            <person name="Jetten M.S."/>
        </authorList>
    </citation>
    <scope>NUCLEOTIDE SEQUENCE</scope>
    <source>
        <plasmid evidence="2">Drgb3</plasmid>
    </source>
</reference>
<evidence type="ECO:0000313" key="2">
    <source>
        <dbReference type="EMBL" id="ALG88560.1"/>
    </source>
</evidence>
<keyword evidence="2" id="KW-0614">Plasmid</keyword>